<name>D6GQM6_FILAD</name>
<keyword evidence="1" id="KW-1133">Transmembrane helix</keyword>
<keyword evidence="1" id="KW-0472">Membrane</keyword>
<keyword evidence="3" id="KW-1185">Reference proteome</keyword>
<dbReference type="OrthoDB" id="9784298at2"/>
<feature type="transmembrane region" description="Helical" evidence="1">
    <location>
        <begin position="150"/>
        <end position="171"/>
    </location>
</feature>
<sequence length="231" mass="25617">MFPYFYYDATIIFLIPTILLTLYAQNKVRSAYERYLRVPTRNGYTGAQTARAILDNNGLQNVQIQLVPGTLTDHYNPGTRILRLSNQVYYGTTVASNAIAAHEVGHAIQHSHNYFPLVLRNKIVPVVSIASNLSWFFIIAGLVISAMQNLLTVGIVMFSMAVLFQIITLPVEFDASRRALVELENEGILSAEEIRGGKAVLDAAALTYVAAAASAVSQLLRLLFIQNSRRR</sequence>
<dbReference type="eggNOG" id="COG2738">
    <property type="taxonomic scope" value="Bacteria"/>
</dbReference>
<dbReference type="PATRIC" id="fig|546269.5.peg.1516"/>
<dbReference type="STRING" id="546269.HMPREF0389_01001"/>
<evidence type="ECO:0000256" key="1">
    <source>
        <dbReference type="SAM" id="Phobius"/>
    </source>
</evidence>
<dbReference type="EMBL" id="CP002390">
    <property type="protein sequence ID" value="EFE29079.1"/>
    <property type="molecule type" value="Genomic_DNA"/>
</dbReference>
<gene>
    <name evidence="2" type="ordered locus">HMPREF0389_01001</name>
</gene>
<accession>D6GQM6</accession>
<dbReference type="PANTHER" id="PTHR36434:SF1">
    <property type="entry name" value="MEMBRANE PROTEASE YUGP-RELATED"/>
    <property type="match status" value="1"/>
</dbReference>
<feature type="transmembrane region" description="Helical" evidence="1">
    <location>
        <begin position="123"/>
        <end position="144"/>
    </location>
</feature>
<organism evidence="2 3">
    <name type="scientific">Filifactor alocis (strain ATCC 35896 / CCUG 47790 / D40 B5)</name>
    <name type="common">Fusobacterium alocis</name>
    <dbReference type="NCBI Taxonomy" id="546269"/>
    <lineage>
        <taxon>Bacteria</taxon>
        <taxon>Bacillati</taxon>
        <taxon>Bacillota</taxon>
        <taxon>Clostridia</taxon>
        <taxon>Peptostreptococcales</taxon>
        <taxon>Filifactoraceae</taxon>
        <taxon>Filifactor</taxon>
    </lineage>
</organism>
<protein>
    <submittedName>
        <fullName evidence="2">Neutral zinc metallopeptidase</fullName>
    </submittedName>
</protein>
<evidence type="ECO:0000313" key="3">
    <source>
        <dbReference type="Proteomes" id="UP000007468"/>
    </source>
</evidence>
<dbReference type="RefSeq" id="WP_014262989.1">
    <property type="nucleotide sequence ID" value="NC_016630.1"/>
</dbReference>
<dbReference type="Pfam" id="PF04298">
    <property type="entry name" value="Zn_peptidase_2"/>
    <property type="match status" value="1"/>
</dbReference>
<proteinExistence type="predicted"/>
<dbReference type="InterPro" id="IPR007395">
    <property type="entry name" value="Zn_peptidase_2"/>
</dbReference>
<dbReference type="PANTHER" id="PTHR36434">
    <property type="entry name" value="MEMBRANE PROTEASE YUGP-RELATED"/>
    <property type="match status" value="1"/>
</dbReference>
<reference evidence="3" key="1">
    <citation type="submission" date="2010-12" db="EMBL/GenBank/DDBJ databases">
        <title>The genome sequence of Filifactor alocis strain ATCC 35896.</title>
        <authorList>
            <consortium name="The Broad Institute Genome Sequencing Platform"/>
            <person name="Ward D."/>
            <person name="Earl A."/>
            <person name="Feldgarden M."/>
            <person name="Young S.K."/>
            <person name="Gargeya S."/>
            <person name="Zeng Q."/>
            <person name="Alvarado L."/>
            <person name="Berlin A."/>
            <person name="Bochicchio J."/>
            <person name="Chapman S.B."/>
            <person name="Chen Z."/>
            <person name="Freedman E."/>
            <person name="Gellesch M."/>
            <person name="Goldberg J."/>
            <person name="Griggs A."/>
            <person name="Gujja S."/>
            <person name="Heilman E."/>
            <person name="Heiman D."/>
            <person name="Howarth C."/>
            <person name="Mehta T."/>
            <person name="Neiman D."/>
            <person name="Pearson M."/>
            <person name="Roberts A."/>
            <person name="Saif S."/>
            <person name="Shea T."/>
            <person name="Shenoy N."/>
            <person name="Sisk P."/>
            <person name="Stolte C."/>
            <person name="Sykes S."/>
            <person name="White J."/>
            <person name="Yandava C."/>
            <person name="Izard J."/>
            <person name="Blanton J.M."/>
            <person name="Baranova O.V."/>
            <person name="Tanner A.C."/>
            <person name="Dewhirst F.E."/>
            <person name="Haas B."/>
            <person name="Nusbaum C."/>
            <person name="Birren B."/>
        </authorList>
    </citation>
    <scope>NUCLEOTIDE SEQUENCE [LARGE SCALE GENOMIC DNA]</scope>
    <source>
        <strain evidence="3">ATCC 35896 / D40 B5</strain>
    </source>
</reference>
<evidence type="ECO:0000313" key="2">
    <source>
        <dbReference type="EMBL" id="EFE29079.1"/>
    </source>
</evidence>
<dbReference type="Proteomes" id="UP000007468">
    <property type="component" value="Chromosome"/>
</dbReference>
<dbReference type="AlphaFoldDB" id="D6GQM6"/>
<dbReference type="KEGG" id="faa:HMPREF0389_01001"/>
<keyword evidence="1" id="KW-0812">Transmembrane</keyword>
<feature type="transmembrane region" description="Helical" evidence="1">
    <location>
        <begin position="6"/>
        <end position="24"/>
    </location>
</feature>